<dbReference type="InterPro" id="IPR013785">
    <property type="entry name" value="Aldolase_TIM"/>
</dbReference>
<evidence type="ECO:0000256" key="3">
    <source>
        <dbReference type="ARBA" id="ARBA00023270"/>
    </source>
</evidence>
<keyword evidence="2" id="KW-0456">Lyase</keyword>
<keyword evidence="3" id="KW-0704">Schiff base</keyword>
<dbReference type="PIRSF" id="PIRSF038992">
    <property type="entry name" value="Aldolase_Ia"/>
    <property type="match status" value="1"/>
</dbReference>
<proteinExistence type="inferred from homology"/>
<sequence length="307" mass="33159">MKDRIKEILSWYSSENPGVRTNLARMLNHGRLGGTGKMVILPVDQGFEHGPARSFAPNPAGYDPRYHFQLAIESGCNAYAAPLGFLEAGVSEFAGDIPLILKCNNHDVLNDERDPISAVTSGVEDALRLGCVAVGFTIYPGSSERNQMYEQLRELSLEAKSAGLATVVWSYPRGSSLSKEGETAIDVVTYAAQIAAQLGADIIKVKLPSAKVELAEAQKVYQKYEIPTSTLADRVKHVVQSAFDGRRIVIFSGGATAADDQVFNEARAIRDGGGFGSIIGRNSFQRSHDDAIKFLGTIMGIYEGSVK</sequence>
<keyword evidence="6" id="KW-1185">Reference proteome</keyword>
<evidence type="ECO:0000256" key="4">
    <source>
        <dbReference type="ARBA" id="ARBA00049653"/>
    </source>
</evidence>
<evidence type="ECO:0000256" key="1">
    <source>
        <dbReference type="ARBA" id="ARBA00013068"/>
    </source>
</evidence>
<evidence type="ECO:0000313" key="5">
    <source>
        <dbReference type="EMBL" id="GHO84148.1"/>
    </source>
</evidence>
<organism evidence="5 6">
    <name type="scientific">Dictyobacter formicarum</name>
    <dbReference type="NCBI Taxonomy" id="2778368"/>
    <lineage>
        <taxon>Bacteria</taxon>
        <taxon>Bacillati</taxon>
        <taxon>Chloroflexota</taxon>
        <taxon>Ktedonobacteria</taxon>
        <taxon>Ktedonobacterales</taxon>
        <taxon>Dictyobacteraceae</taxon>
        <taxon>Dictyobacter</taxon>
    </lineage>
</organism>
<dbReference type="Pfam" id="PF01791">
    <property type="entry name" value="DeoC"/>
    <property type="match status" value="1"/>
</dbReference>
<dbReference type="InterPro" id="IPR050456">
    <property type="entry name" value="DeoC/FbaB_aldolase"/>
</dbReference>
<dbReference type="NCBIfam" id="NF006704">
    <property type="entry name" value="PRK09250.1-1"/>
    <property type="match status" value="1"/>
</dbReference>
<dbReference type="Proteomes" id="UP000635565">
    <property type="component" value="Unassembled WGS sequence"/>
</dbReference>
<evidence type="ECO:0000313" key="6">
    <source>
        <dbReference type="Proteomes" id="UP000635565"/>
    </source>
</evidence>
<comment type="similarity">
    <text evidence="4">Belongs to the DeoC/FbaB aldolase family. FbaB subfamily.</text>
</comment>
<dbReference type="SUPFAM" id="SSF51569">
    <property type="entry name" value="Aldolase"/>
    <property type="match status" value="1"/>
</dbReference>
<dbReference type="CDD" id="cd00958">
    <property type="entry name" value="DhnA"/>
    <property type="match status" value="1"/>
</dbReference>
<accession>A0ABQ3VE99</accession>
<dbReference type="PANTHER" id="PTHR47916">
    <property type="entry name" value="FRUCTOSE-BISPHOSPHATE ALDOLASE CLASS 1"/>
    <property type="match status" value="1"/>
</dbReference>
<dbReference type="RefSeq" id="WP_201361788.1">
    <property type="nucleotide sequence ID" value="NZ_BNJJ01000005.1"/>
</dbReference>
<comment type="caution">
    <text evidence="5">The sequence shown here is derived from an EMBL/GenBank/DDBJ whole genome shotgun (WGS) entry which is preliminary data.</text>
</comment>
<reference evidence="5 6" key="1">
    <citation type="journal article" date="2021" name="Int. J. Syst. Evol. Microbiol.">
        <title>Reticulibacter mediterranei gen. nov., sp. nov., within the new family Reticulibacteraceae fam. nov., and Ktedonospora formicarum gen. nov., sp. nov., Ktedonobacter robiniae sp. nov., Dictyobacter formicarum sp. nov. and Dictyobacter arantiisoli sp. nov., belonging to the class Ktedonobacteria.</title>
        <authorList>
            <person name="Yabe S."/>
            <person name="Zheng Y."/>
            <person name="Wang C.M."/>
            <person name="Sakai Y."/>
            <person name="Abe K."/>
            <person name="Yokota A."/>
            <person name="Donadio S."/>
            <person name="Cavaletti L."/>
            <person name="Monciardini P."/>
        </authorList>
    </citation>
    <scope>NUCLEOTIDE SEQUENCE [LARGE SCALE GENOMIC DNA]</scope>
    <source>
        <strain evidence="5 6">SOSP1-9</strain>
    </source>
</reference>
<protein>
    <recommendedName>
        <fullName evidence="1">fructose-bisphosphate aldolase</fullName>
        <ecNumber evidence="1">4.1.2.13</ecNumber>
    </recommendedName>
</protein>
<evidence type="ECO:0000256" key="2">
    <source>
        <dbReference type="ARBA" id="ARBA00023239"/>
    </source>
</evidence>
<dbReference type="PANTHER" id="PTHR47916:SF4">
    <property type="entry name" value="FRUCTOSE-BISPHOSPHATE ALDOLASE CLASS 1"/>
    <property type="match status" value="1"/>
</dbReference>
<dbReference type="InterPro" id="IPR041720">
    <property type="entry name" value="FbaB-like"/>
</dbReference>
<dbReference type="EC" id="4.1.2.13" evidence="1"/>
<name>A0ABQ3VE99_9CHLR</name>
<dbReference type="Gene3D" id="3.20.20.70">
    <property type="entry name" value="Aldolase class I"/>
    <property type="match status" value="1"/>
</dbReference>
<gene>
    <name evidence="5" type="primary">fbaB</name>
    <name evidence="5" type="ORF">KSZ_21540</name>
</gene>
<dbReference type="SMART" id="SM01133">
    <property type="entry name" value="DeoC"/>
    <property type="match status" value="1"/>
</dbReference>
<dbReference type="EMBL" id="BNJJ01000005">
    <property type="protein sequence ID" value="GHO84148.1"/>
    <property type="molecule type" value="Genomic_DNA"/>
</dbReference>
<dbReference type="InterPro" id="IPR002915">
    <property type="entry name" value="DeoC/FbaB/LacD_aldolase"/>
</dbReference>